<dbReference type="OrthoDB" id="1300375at2759"/>
<dbReference type="Proteomes" id="UP001153555">
    <property type="component" value="Unassembled WGS sequence"/>
</dbReference>
<organism evidence="2 3">
    <name type="scientific">Striga hermonthica</name>
    <name type="common">Purple witchweed</name>
    <name type="synonym">Buchnera hermonthica</name>
    <dbReference type="NCBI Taxonomy" id="68872"/>
    <lineage>
        <taxon>Eukaryota</taxon>
        <taxon>Viridiplantae</taxon>
        <taxon>Streptophyta</taxon>
        <taxon>Embryophyta</taxon>
        <taxon>Tracheophyta</taxon>
        <taxon>Spermatophyta</taxon>
        <taxon>Magnoliopsida</taxon>
        <taxon>eudicotyledons</taxon>
        <taxon>Gunneridae</taxon>
        <taxon>Pentapetalae</taxon>
        <taxon>asterids</taxon>
        <taxon>lamiids</taxon>
        <taxon>Lamiales</taxon>
        <taxon>Orobanchaceae</taxon>
        <taxon>Buchnereae</taxon>
        <taxon>Striga</taxon>
    </lineage>
</organism>
<name>A0A9N7R835_STRHE</name>
<feature type="region of interest" description="Disordered" evidence="1">
    <location>
        <begin position="65"/>
        <end position="123"/>
    </location>
</feature>
<proteinExistence type="predicted"/>
<accession>A0A9N7R835</accession>
<dbReference type="EMBL" id="CACSLK010014283">
    <property type="protein sequence ID" value="CAA0816764.1"/>
    <property type="molecule type" value="Genomic_DNA"/>
</dbReference>
<comment type="caution">
    <text evidence="2">The sequence shown here is derived from an EMBL/GenBank/DDBJ whole genome shotgun (WGS) entry which is preliminary data.</text>
</comment>
<sequence>MRRYSATAGPTLVRSVYVFGYGDKQSNKFCTSQALGGHQIAHKREIDATKRLLTTAGGFSRHPSAAAFDIDGSPAPSLARRVLDEDEMESEGEAGPEDEDTEEDTEEDPTKHPDEEYPEILVI</sequence>
<protein>
    <submittedName>
        <fullName evidence="2">Zinc finger protein GIS2</fullName>
    </submittedName>
</protein>
<feature type="compositionally biased region" description="Acidic residues" evidence="1">
    <location>
        <begin position="84"/>
        <end position="107"/>
    </location>
</feature>
<reference evidence="2" key="1">
    <citation type="submission" date="2019-12" db="EMBL/GenBank/DDBJ databases">
        <authorList>
            <person name="Scholes J."/>
        </authorList>
    </citation>
    <scope>NUCLEOTIDE SEQUENCE</scope>
</reference>
<dbReference type="AlphaFoldDB" id="A0A9N7R835"/>
<gene>
    <name evidence="2" type="ORF">SHERM_16630</name>
</gene>
<evidence type="ECO:0000313" key="2">
    <source>
        <dbReference type="EMBL" id="CAA0816764.1"/>
    </source>
</evidence>
<evidence type="ECO:0000313" key="3">
    <source>
        <dbReference type="Proteomes" id="UP001153555"/>
    </source>
</evidence>
<evidence type="ECO:0000256" key="1">
    <source>
        <dbReference type="SAM" id="MobiDB-lite"/>
    </source>
</evidence>
<keyword evidence="3" id="KW-1185">Reference proteome</keyword>